<evidence type="ECO:0000259" key="8">
    <source>
        <dbReference type="Pfam" id="PF01416"/>
    </source>
</evidence>
<dbReference type="GO" id="GO:0031119">
    <property type="term" value="P:tRNA pseudouridine synthesis"/>
    <property type="evidence" value="ECO:0007669"/>
    <property type="project" value="UniProtKB-UniRule"/>
</dbReference>
<dbReference type="EC" id="5.4.99.12" evidence="4"/>
<comment type="catalytic activity">
    <reaction evidence="4 7">
        <text>uridine(38/39/40) in tRNA = pseudouridine(38/39/40) in tRNA</text>
        <dbReference type="Rhea" id="RHEA:22376"/>
        <dbReference type="Rhea" id="RHEA-COMP:10085"/>
        <dbReference type="Rhea" id="RHEA-COMP:10087"/>
        <dbReference type="ChEBI" id="CHEBI:65314"/>
        <dbReference type="ChEBI" id="CHEBI:65315"/>
        <dbReference type="EC" id="5.4.99.12"/>
    </reaction>
</comment>
<evidence type="ECO:0000256" key="7">
    <source>
        <dbReference type="RuleBase" id="RU003792"/>
    </source>
</evidence>
<protein>
    <recommendedName>
        <fullName evidence="4">tRNA pseudouridine synthase A</fullName>
        <ecNumber evidence="4">5.4.99.12</ecNumber>
    </recommendedName>
    <alternativeName>
        <fullName evidence="4">tRNA pseudouridine(38-40) synthase</fullName>
    </alternativeName>
    <alternativeName>
        <fullName evidence="4">tRNA pseudouridylate synthase I</fullName>
    </alternativeName>
    <alternativeName>
        <fullName evidence="4">tRNA-uridine isomerase I</fullName>
    </alternativeName>
</protein>
<gene>
    <name evidence="4 9" type="primary">truA</name>
    <name evidence="9" type="ORF">L6E24_05840</name>
</gene>
<reference evidence="9" key="1">
    <citation type="submission" date="2022-04" db="EMBL/GenBank/DDBJ databases">
        <title>Complete genome of Methanoplanus endosymbiosus DSM 3599.</title>
        <authorList>
            <person name="Chen S.-C."/>
            <person name="You Y.-T."/>
            <person name="Zhou Y.-Z."/>
            <person name="Lai M.-C."/>
        </authorList>
    </citation>
    <scope>NUCLEOTIDE SEQUENCE</scope>
    <source>
        <strain evidence="9">DSM 3599</strain>
    </source>
</reference>
<keyword evidence="2 4" id="KW-0819">tRNA processing</keyword>
<evidence type="ECO:0000313" key="10">
    <source>
        <dbReference type="Proteomes" id="UP001060368"/>
    </source>
</evidence>
<dbReference type="InterPro" id="IPR020094">
    <property type="entry name" value="TruA/RsuA/RluB/E/F_N"/>
</dbReference>
<dbReference type="NCBIfam" id="TIGR00071">
    <property type="entry name" value="hisT_truA"/>
    <property type="match status" value="1"/>
</dbReference>
<dbReference type="InterPro" id="IPR020095">
    <property type="entry name" value="PsdUridine_synth_TruA_C"/>
</dbReference>
<comment type="function">
    <text evidence="4">Formation of pseudouridine at positions 38, 39 and 40 in the anticodon stem and loop of transfer RNAs.</text>
</comment>
<evidence type="ECO:0000256" key="1">
    <source>
        <dbReference type="ARBA" id="ARBA00009375"/>
    </source>
</evidence>
<dbReference type="PANTHER" id="PTHR11142">
    <property type="entry name" value="PSEUDOURIDYLATE SYNTHASE"/>
    <property type="match status" value="1"/>
</dbReference>
<dbReference type="Gene3D" id="3.30.70.660">
    <property type="entry name" value="Pseudouridine synthase I, catalytic domain, C-terminal subdomain"/>
    <property type="match status" value="1"/>
</dbReference>
<dbReference type="InterPro" id="IPR020103">
    <property type="entry name" value="PsdUridine_synth_cat_dom_sf"/>
</dbReference>
<dbReference type="Pfam" id="PF01416">
    <property type="entry name" value="PseudoU_synth_1"/>
    <property type="match status" value="1"/>
</dbReference>
<evidence type="ECO:0000313" key="9">
    <source>
        <dbReference type="EMBL" id="UUX93637.1"/>
    </source>
</evidence>
<dbReference type="GO" id="GO:0160147">
    <property type="term" value="F:tRNA pseudouridine(38-40) synthase activity"/>
    <property type="evidence" value="ECO:0007669"/>
    <property type="project" value="UniProtKB-EC"/>
</dbReference>
<organism evidence="9 10">
    <name type="scientific">Methanoplanus endosymbiosus</name>
    <dbReference type="NCBI Taxonomy" id="33865"/>
    <lineage>
        <taxon>Archaea</taxon>
        <taxon>Methanobacteriati</taxon>
        <taxon>Methanobacteriota</taxon>
        <taxon>Stenosarchaea group</taxon>
        <taxon>Methanomicrobia</taxon>
        <taxon>Methanomicrobiales</taxon>
        <taxon>Methanomicrobiaceae</taxon>
        <taxon>Methanoplanus</taxon>
    </lineage>
</organism>
<dbReference type="RefSeq" id="WP_257743774.1">
    <property type="nucleotide sequence ID" value="NZ_CP096115.1"/>
</dbReference>
<evidence type="ECO:0000256" key="2">
    <source>
        <dbReference type="ARBA" id="ARBA00022694"/>
    </source>
</evidence>
<keyword evidence="3 4" id="KW-0413">Isomerase</keyword>
<name>A0A9E7PTH1_9EURY</name>
<evidence type="ECO:0000256" key="3">
    <source>
        <dbReference type="ARBA" id="ARBA00023235"/>
    </source>
</evidence>
<accession>A0A9E7PTH1</accession>
<comment type="similarity">
    <text evidence="1 4 7">Belongs to the tRNA pseudouridine synthase TruA family.</text>
</comment>
<dbReference type="GeneID" id="74307200"/>
<dbReference type="AlphaFoldDB" id="A0A9E7PTH1"/>
<dbReference type="Proteomes" id="UP001060368">
    <property type="component" value="Chromosome"/>
</dbReference>
<feature type="binding site" evidence="4 6">
    <location>
        <position position="110"/>
    </location>
    <ligand>
        <name>substrate</name>
    </ligand>
</feature>
<dbReference type="Gene3D" id="3.30.70.580">
    <property type="entry name" value="Pseudouridine synthase I, catalytic domain, N-terminal subdomain"/>
    <property type="match status" value="1"/>
</dbReference>
<sequence length="260" mass="29710">MKIALKLGYFGDNFYGSQQQSGIRTVEGEFITACTELGLIKDRKSSGFSISGRTDRGVHARCQICSFFTDHPERAVYAINEKLPGDIWCNAYAEVDESYNPRYDVFSRKYRYYFYEDGLDLESMQKAAEYIKGVHDFTSFAKIKGKDPERKILDTGVFTDGEYTVFEIEGHSFLWNMVRCLSYALNLCGKGLLSPDDIKYSLDNPGRPRYPAMPPEGLLLWDLKTEAEFNPMVAGGKSLEFRKEEKRKLAQGRKILEVIN</sequence>
<evidence type="ECO:0000256" key="5">
    <source>
        <dbReference type="PIRSR" id="PIRSR001430-1"/>
    </source>
</evidence>
<dbReference type="PIRSF" id="PIRSF001430">
    <property type="entry name" value="tRNA_psdUrid_synth"/>
    <property type="match status" value="1"/>
</dbReference>
<dbReference type="SUPFAM" id="SSF55120">
    <property type="entry name" value="Pseudouridine synthase"/>
    <property type="match status" value="1"/>
</dbReference>
<proteinExistence type="inferred from homology"/>
<evidence type="ECO:0000256" key="4">
    <source>
        <dbReference type="HAMAP-Rule" id="MF_00171"/>
    </source>
</evidence>
<feature type="domain" description="Pseudouridine synthase I TruA alpha/beta" evidence="8">
    <location>
        <begin position="127"/>
        <end position="223"/>
    </location>
</feature>
<dbReference type="KEGG" id="mend:L6E24_05840"/>
<feature type="active site" description="Nucleophile" evidence="4 5">
    <location>
        <position position="55"/>
    </location>
</feature>
<evidence type="ECO:0000256" key="6">
    <source>
        <dbReference type="PIRSR" id="PIRSR001430-2"/>
    </source>
</evidence>
<dbReference type="GO" id="GO:0003723">
    <property type="term" value="F:RNA binding"/>
    <property type="evidence" value="ECO:0007669"/>
    <property type="project" value="InterPro"/>
</dbReference>
<comment type="caution">
    <text evidence="4">Lacks conserved residue(s) required for the propagation of feature annotation.</text>
</comment>
<keyword evidence="10" id="KW-1185">Reference proteome</keyword>
<dbReference type="HAMAP" id="MF_00171">
    <property type="entry name" value="TruA"/>
    <property type="match status" value="1"/>
</dbReference>
<dbReference type="InterPro" id="IPR020097">
    <property type="entry name" value="PsdUridine_synth_TruA_a/b_dom"/>
</dbReference>
<dbReference type="InterPro" id="IPR001406">
    <property type="entry name" value="PsdUridine_synth_TruA"/>
</dbReference>
<dbReference type="EMBL" id="CP096115">
    <property type="protein sequence ID" value="UUX93637.1"/>
    <property type="molecule type" value="Genomic_DNA"/>
</dbReference>
<dbReference type="PANTHER" id="PTHR11142:SF0">
    <property type="entry name" value="TRNA PSEUDOURIDINE SYNTHASE-LIKE 1"/>
    <property type="match status" value="1"/>
</dbReference>